<accession>A0A1R3V6Q1</accession>
<organism evidence="1 2">
    <name type="scientific">Mesorhizobium prunaredense</name>
    <dbReference type="NCBI Taxonomy" id="1631249"/>
    <lineage>
        <taxon>Bacteria</taxon>
        <taxon>Pseudomonadati</taxon>
        <taxon>Pseudomonadota</taxon>
        <taxon>Alphaproteobacteria</taxon>
        <taxon>Hyphomicrobiales</taxon>
        <taxon>Phyllobacteriaceae</taxon>
        <taxon>Mesorhizobium</taxon>
    </lineage>
</organism>
<dbReference type="AlphaFoldDB" id="A0A1R3V6Q1"/>
<protein>
    <submittedName>
        <fullName evidence="1">Uncharacterized protein</fullName>
    </submittedName>
</protein>
<dbReference type="Proteomes" id="UP000188388">
    <property type="component" value="Unassembled WGS sequence"/>
</dbReference>
<name>A0A1R3V6Q1_9HYPH</name>
<dbReference type="EMBL" id="FTPD01000006">
    <property type="protein sequence ID" value="SIT54045.1"/>
    <property type="molecule type" value="Genomic_DNA"/>
</dbReference>
<evidence type="ECO:0000313" key="2">
    <source>
        <dbReference type="Proteomes" id="UP000188388"/>
    </source>
</evidence>
<keyword evidence="2" id="KW-1185">Reference proteome</keyword>
<dbReference type="RefSeq" id="WP_077374546.1">
    <property type="nucleotide sequence ID" value="NZ_FTPD01000006.1"/>
</dbReference>
<reference evidence="2" key="1">
    <citation type="submission" date="2017-01" db="EMBL/GenBank/DDBJ databases">
        <authorList>
            <person name="Brunel B."/>
        </authorList>
    </citation>
    <scope>NUCLEOTIDE SEQUENCE [LARGE SCALE GENOMIC DNA]</scope>
</reference>
<evidence type="ECO:0000313" key="1">
    <source>
        <dbReference type="EMBL" id="SIT54045.1"/>
    </source>
</evidence>
<sequence length="111" mass="12508">MTRLLPALHEGHAPVYLHQAFSDALDAFEGWEHRMDEPLVEFEGLSIPISSVFGRMRSCSDLLPIRILEDVAAIVPERLLASGEEQLTYADAARVLRALCVERLRNVEIPR</sequence>
<gene>
    <name evidence="1" type="ORF">BQ8794_140190</name>
</gene>
<dbReference type="STRING" id="1631249.BQ8794_140190"/>
<proteinExistence type="predicted"/>